<dbReference type="Proteomes" id="UP001304814">
    <property type="component" value="Segment"/>
</dbReference>
<dbReference type="Gene3D" id="3.90.320.10">
    <property type="match status" value="1"/>
</dbReference>
<protein>
    <submittedName>
        <fullName evidence="2">PD-(D/E)XK nuclease superfamily protein</fullName>
    </submittedName>
</protein>
<evidence type="ECO:0000313" key="3">
    <source>
        <dbReference type="Proteomes" id="UP001304814"/>
    </source>
</evidence>
<accession>A0AA96EM15</accession>
<name>A0AA96EM15_9CAUD</name>
<reference evidence="2 3" key="1">
    <citation type="submission" date="2023-07" db="EMBL/GenBank/DDBJ databases">
        <title>Isolation and characterization of Bacillus cereus bacteriophage DZ1 and its application in foods.</title>
        <authorList>
            <person name="Huang Z."/>
            <person name="Ding Y."/>
            <person name="Wu Q."/>
        </authorList>
    </citation>
    <scope>NUCLEOTIDE SEQUENCE [LARGE SCALE GENOMIC DNA]</scope>
</reference>
<organism evidence="2 3">
    <name type="scientific">Bacillus phage DZ1</name>
    <dbReference type="NCBI Taxonomy" id="3075862"/>
    <lineage>
        <taxon>Viruses</taxon>
        <taxon>Duplodnaviria</taxon>
        <taxon>Heunggongvirae</taxon>
        <taxon>Uroviricota</taxon>
        <taxon>Caudoviricetes</taxon>
        <taxon>Ehrlichviridae</taxon>
        <taxon>Dazunavirus</taxon>
        <taxon>Dazunavirus DZ1</taxon>
    </lineage>
</organism>
<feature type="domain" description="PD-(D/E)XK endonuclease-like" evidence="1">
    <location>
        <begin position="12"/>
        <end position="264"/>
    </location>
</feature>
<dbReference type="Pfam" id="PF12705">
    <property type="entry name" value="PDDEXK_1"/>
    <property type="match status" value="1"/>
</dbReference>
<proteinExistence type="predicted"/>
<sequence length="283" mass="32913">MNLIELYPKKYISYSQLSSYEGCPHTYFRTYILGIRKGNKYTALGSVIHEVFELQGKQLIAGKPWLIGDLLKKFNKMYFDKEKVPTEYFEDKEDYIKMYKKGCEAIRNFYEFYKDQKPTFIEKKFETKLVDDIPPVLGYIDRIDGDPSDASTWIVTDYKSGSSVKSKQFLNTDIQLAIYAQAIYKQHGAYPAAVQYFHPVISKWQKAIHQGGGHYKYTNQRAPVCEFNVTDAMIKARQIVVDICESVRTDTWNKYTDGFGCKFCFHYKECKPFEGDSWGAIVN</sequence>
<dbReference type="InterPro" id="IPR038726">
    <property type="entry name" value="PDDEXK_AddAB-type"/>
</dbReference>
<evidence type="ECO:0000313" key="2">
    <source>
        <dbReference type="EMBL" id="WNL49478.1"/>
    </source>
</evidence>
<evidence type="ECO:0000259" key="1">
    <source>
        <dbReference type="Pfam" id="PF12705"/>
    </source>
</evidence>
<dbReference type="EMBL" id="OR338916">
    <property type="protein sequence ID" value="WNL49478.1"/>
    <property type="molecule type" value="Genomic_DNA"/>
</dbReference>
<dbReference type="InterPro" id="IPR011604">
    <property type="entry name" value="PDDEXK-like_dom_sf"/>
</dbReference>
<dbReference type="SUPFAM" id="SSF52980">
    <property type="entry name" value="Restriction endonuclease-like"/>
    <property type="match status" value="1"/>
</dbReference>
<dbReference type="InterPro" id="IPR011335">
    <property type="entry name" value="Restrct_endonuc-II-like"/>
</dbReference>
<keyword evidence="3" id="KW-1185">Reference proteome</keyword>